<evidence type="ECO:0000256" key="4">
    <source>
        <dbReference type="SAM" id="SignalP"/>
    </source>
</evidence>
<dbReference type="Proteomes" id="UP000500961">
    <property type="component" value="Chromosome"/>
</dbReference>
<dbReference type="GO" id="GO:0009279">
    <property type="term" value="C:cell outer membrane"/>
    <property type="evidence" value="ECO:0007669"/>
    <property type="project" value="UniProtKB-SubCell"/>
</dbReference>
<proteinExistence type="predicted"/>
<keyword evidence="4" id="KW-0732">Signal</keyword>
<dbReference type="SUPFAM" id="SSF56935">
    <property type="entry name" value="Porins"/>
    <property type="match status" value="1"/>
</dbReference>
<gene>
    <name evidence="5" type="ORF">FHG85_10850</name>
</gene>
<dbReference type="KEGG" id="ttz:FHG85_10850"/>
<evidence type="ECO:0000256" key="1">
    <source>
        <dbReference type="ARBA" id="ARBA00004442"/>
    </source>
</evidence>
<evidence type="ECO:0000313" key="6">
    <source>
        <dbReference type="Proteomes" id="UP000500961"/>
    </source>
</evidence>
<evidence type="ECO:0000313" key="5">
    <source>
        <dbReference type="EMBL" id="QKG80742.1"/>
    </source>
</evidence>
<accession>A0A7D4CAF5</accession>
<dbReference type="InterPro" id="IPR008969">
    <property type="entry name" value="CarboxyPept-like_regulatory"/>
</dbReference>
<protein>
    <submittedName>
        <fullName evidence="5">TonB-dependent receptor</fullName>
    </submittedName>
</protein>
<keyword evidence="3" id="KW-0998">Cell outer membrane</keyword>
<dbReference type="RefSeq" id="WP_173075793.1">
    <property type="nucleotide sequence ID" value="NZ_CP041345.1"/>
</dbReference>
<evidence type="ECO:0000256" key="3">
    <source>
        <dbReference type="ARBA" id="ARBA00023237"/>
    </source>
</evidence>
<comment type="subcellular location">
    <subcellularLocation>
        <location evidence="1">Cell outer membrane</location>
    </subcellularLocation>
</comment>
<feature type="chain" id="PRO_5029911533" evidence="4">
    <location>
        <begin position="22"/>
        <end position="905"/>
    </location>
</feature>
<dbReference type="SUPFAM" id="SSF49464">
    <property type="entry name" value="Carboxypeptidase regulatory domain-like"/>
    <property type="match status" value="1"/>
</dbReference>
<dbReference type="Gene3D" id="2.40.170.20">
    <property type="entry name" value="TonB-dependent receptor, beta-barrel domain"/>
    <property type="match status" value="1"/>
</dbReference>
<keyword evidence="5" id="KW-0675">Receptor</keyword>
<evidence type="ECO:0000256" key="2">
    <source>
        <dbReference type="ARBA" id="ARBA00023136"/>
    </source>
</evidence>
<dbReference type="AlphaFoldDB" id="A0A7D4CAF5"/>
<dbReference type="EMBL" id="CP041345">
    <property type="protein sequence ID" value="QKG80742.1"/>
    <property type="molecule type" value="Genomic_DNA"/>
</dbReference>
<dbReference type="InterPro" id="IPR036942">
    <property type="entry name" value="Beta-barrel_TonB_sf"/>
</dbReference>
<feature type="signal peptide" evidence="4">
    <location>
        <begin position="1"/>
        <end position="21"/>
    </location>
</feature>
<organism evidence="5 6">
    <name type="scientific">Tenuifilum thalassicum</name>
    <dbReference type="NCBI Taxonomy" id="2590900"/>
    <lineage>
        <taxon>Bacteria</taxon>
        <taxon>Pseudomonadati</taxon>
        <taxon>Bacteroidota</taxon>
        <taxon>Bacteroidia</taxon>
        <taxon>Bacteroidales</taxon>
        <taxon>Tenuifilaceae</taxon>
        <taxon>Tenuifilum</taxon>
    </lineage>
</organism>
<sequence length="905" mass="102237">MRKIRFILLFALIFGAISVFAQYEVSGYVKDSQSGNPLPGVSVQVVGANLNAVTDEKGFYKFEGLKGGTYLIDYVLSGYETFENSVNIEGSIQLPDVLLKSGISDDAYMAFNEVTISIDDLESESGGQAVSGLLQSQNDAFASAAAYTFSAARFNIRGYKPEYSILLMNGIPVNDPESGFASWSSWGGLNDVTRNREARNGLTPTDWSFGGLGGATNLNVRASQQRIGTRVSYASTNRTYTNRVMFTHSTGMMENGVAFTISGSRRWAEEGYVEGTNYDAWAYFVGIEKKFNDKHSVAFTTYNAPIKRGMQGVSTDEAKELAGTNYYNPNWGYQNGEKRNAKVRFQQEPTFILNHYWNINPNLTVTTSAGYSISTYQTTSLNWYDALDPRPDYYRKLPSYWVDSDPSVVSAITDAFMNDPSISQINWDYLYQVNYNSFDDNDSLRSKYIVENRITDSRQFTFSSVANWVVTPEIKINGGIDASIYKGKNYKVIDDLLGGQYWLDIDQFVERDFFSNPDLAQNDLDNPNRKVAVGDEFGYSYDANVNNGNIWAVANYTLAHFDFYAGANYNYTEFWRTGNMRNGRFPQDSKGDSPKQVFHNYGVKAGATWKISGRHYVDGNLAYITRAPFFRNSYISPRTSNFVIPGLTNEKITAADINYNLRTPYIKARFSAYYTRFTDQTQRKSFYDDTYRTFINYTMRGIEKVHKGVEFGAEIKLTTTLTLNTAASLGSYQYTSRPLATVTQDNLGTVLVQDQVVYIKNFFVPNSPQTVAMLGIRYASPKYWFIGADVSYYDHIYIDFAPGKRTAEALQGLEPGDPRRDALTAQEKVPSAYLVNANIGKSWKVKDYYINLNFMVSNILDNTDFKTGGFEQARYSVAEQTSNKFPPKYFYSYGRTYYLILGLRF</sequence>
<dbReference type="Gene3D" id="2.60.40.1120">
    <property type="entry name" value="Carboxypeptidase-like, regulatory domain"/>
    <property type="match status" value="1"/>
</dbReference>
<dbReference type="Pfam" id="PF13715">
    <property type="entry name" value="CarbopepD_reg_2"/>
    <property type="match status" value="1"/>
</dbReference>
<keyword evidence="6" id="KW-1185">Reference proteome</keyword>
<keyword evidence="2" id="KW-0472">Membrane</keyword>
<reference evidence="5 6" key="1">
    <citation type="submission" date="2019-07" db="EMBL/GenBank/DDBJ databases">
        <title>Thalassofilum flectens gen. nov., sp. nov., a novel moderate thermophilic anaerobe from a shallow sea hot spring in Kunashir Island (Russia), representing a new family in the order Bacteroidales, and proposal of Thalassofilacea fam. nov.</title>
        <authorList>
            <person name="Kochetkova T.V."/>
            <person name="Podosokorskaya O.A."/>
            <person name="Novikov A."/>
            <person name="Elcheninov A.G."/>
            <person name="Toshchakov S.V."/>
            <person name="Kublanov I.V."/>
        </authorList>
    </citation>
    <scope>NUCLEOTIDE SEQUENCE [LARGE SCALE GENOMIC DNA]</scope>
    <source>
        <strain evidence="5 6">38-H</strain>
    </source>
</reference>
<name>A0A7D4CAF5_9BACT</name>